<feature type="region of interest" description="Disordered" evidence="7">
    <location>
        <begin position="246"/>
        <end position="340"/>
    </location>
</feature>
<accession>A0A9W8DR97</accession>
<organism evidence="10 11">
    <name type="scientific">Tieghemiomyces parasiticus</name>
    <dbReference type="NCBI Taxonomy" id="78921"/>
    <lineage>
        <taxon>Eukaryota</taxon>
        <taxon>Fungi</taxon>
        <taxon>Fungi incertae sedis</taxon>
        <taxon>Zoopagomycota</taxon>
        <taxon>Kickxellomycotina</taxon>
        <taxon>Dimargaritomycetes</taxon>
        <taxon>Dimargaritales</taxon>
        <taxon>Dimargaritaceae</taxon>
        <taxon>Tieghemiomyces</taxon>
    </lineage>
</organism>
<feature type="region of interest" description="Disordered" evidence="7">
    <location>
        <begin position="395"/>
        <end position="457"/>
    </location>
</feature>
<feature type="compositionally biased region" description="Low complexity" evidence="7">
    <location>
        <begin position="713"/>
        <end position="740"/>
    </location>
</feature>
<keyword evidence="8" id="KW-0812">Transmembrane</keyword>
<keyword evidence="4" id="KW-0805">Transcription regulation</keyword>
<keyword evidence="8" id="KW-1133">Transmembrane helix</keyword>
<keyword evidence="1" id="KW-0479">Metal-binding</keyword>
<evidence type="ECO:0000256" key="4">
    <source>
        <dbReference type="ARBA" id="ARBA00023015"/>
    </source>
</evidence>
<proteinExistence type="predicted"/>
<reference evidence="10" key="1">
    <citation type="submission" date="2022-07" db="EMBL/GenBank/DDBJ databases">
        <title>Phylogenomic reconstructions and comparative analyses of Kickxellomycotina fungi.</title>
        <authorList>
            <person name="Reynolds N.K."/>
            <person name="Stajich J.E."/>
            <person name="Barry K."/>
            <person name="Grigoriev I.V."/>
            <person name="Crous P."/>
            <person name="Smith M.E."/>
        </authorList>
    </citation>
    <scope>NUCLEOTIDE SEQUENCE</scope>
    <source>
        <strain evidence="10">RSA 861</strain>
    </source>
</reference>
<feature type="compositionally biased region" description="Low complexity" evidence="7">
    <location>
        <begin position="438"/>
        <end position="448"/>
    </location>
</feature>
<feature type="domain" description="GATA-type" evidence="9">
    <location>
        <begin position="336"/>
        <end position="392"/>
    </location>
</feature>
<keyword evidence="11" id="KW-1185">Reference proteome</keyword>
<dbReference type="InterPro" id="IPR000679">
    <property type="entry name" value="Znf_GATA"/>
</dbReference>
<evidence type="ECO:0000256" key="6">
    <source>
        <dbReference type="PROSITE-ProRule" id="PRU00094"/>
    </source>
</evidence>
<gene>
    <name evidence="10" type="ORF">IWQ60_008567</name>
</gene>
<evidence type="ECO:0000256" key="5">
    <source>
        <dbReference type="ARBA" id="ARBA00023163"/>
    </source>
</evidence>
<sequence length="861" mass="91636">MVESNAFSTLLFQSLLRSRQAWTESVFARHNPAPTTAVHSSTAAANANPAPADLHTLDRATLIIGPHVFEETCFYKTSRPPLDGAEGESADHVVFEFAENPKAYWCFPANAVLEPLTMQAPYDLLISFDLPAKYNSHQPQVMSITAANSDLLNGVLALTDAAADLLGQKRPASETTSGSGDLTDDLYLPLATRVPLDYFLPCELPPSLLEDPEAHKHLVSLLAEHASGASQGTPVTTIAPAMTVAPTVTPSSSSGGLPGTPRSSRFTPTLTTPTKSPAPVDVASIAPVAEPKRPAKKSKNRHSADGADGIALGPAASKKTNNTLSAPTGASSKNNPGGAKRCQYCQSKTTPMWRRGPAGPGTLCNACGVKWKHGKILQGYTSEDMAQFIAERQAAERAAQANEPPPSSSALLPSPVADAPKPITTAVKRRGKEGSGGAAAAARSNRGSPAPTATEPAGFIIEDPVTGLVSHVSTTTPTGPPSGLATPARSGAKRSPSTTITPTPILAGVSFGPHNAIFTAPDCRLTAAADQFTFHLRKPGFPDTSVSVYKETIEGCVFRTLAPPSSVDPTGPVLQMEMAVTAYLTRFGIELLNPEGGTGMIRLLFRPTEPAFPTVQILEECVRESILYQRQQAETIAGVKSYTFRDYDAILGSVAAGLLASGSYSFVTFGRQAALPGLLIGGVVAGVGQGTINWFRNLRRSYLYRNAQITTNPSTTSNVVPSPATTTTASSDCPPTSTAALTAHPDRTGSQPTDDDEDITVVVPDDVRDYQRYMGENLLGKRLWTWAKAFKVPIPSWFPLQRLSDEDHLKMLQRRVEDIDDEVAVIDEELVYLKKFYERECEIQQAKDTSPTSSSPPESKP</sequence>
<feature type="compositionally biased region" description="Low complexity" evidence="7">
    <location>
        <begin position="473"/>
        <end position="488"/>
    </location>
</feature>
<evidence type="ECO:0000256" key="1">
    <source>
        <dbReference type="ARBA" id="ARBA00022723"/>
    </source>
</evidence>
<dbReference type="Pfam" id="PF00320">
    <property type="entry name" value="GATA"/>
    <property type="match status" value="1"/>
</dbReference>
<dbReference type="AlphaFoldDB" id="A0A9W8DR97"/>
<dbReference type="EMBL" id="JANBPT010000649">
    <property type="protein sequence ID" value="KAJ1915087.1"/>
    <property type="molecule type" value="Genomic_DNA"/>
</dbReference>
<dbReference type="PROSITE" id="PS50114">
    <property type="entry name" value="GATA_ZN_FINGER_2"/>
    <property type="match status" value="1"/>
</dbReference>
<dbReference type="PANTHER" id="PTHR47172">
    <property type="entry name" value="OS01G0976800 PROTEIN"/>
    <property type="match status" value="1"/>
</dbReference>
<feature type="compositionally biased region" description="Polar residues" evidence="7">
    <location>
        <begin position="318"/>
        <end position="335"/>
    </location>
</feature>
<evidence type="ECO:0000256" key="7">
    <source>
        <dbReference type="SAM" id="MobiDB-lite"/>
    </source>
</evidence>
<feature type="region of interest" description="Disordered" evidence="7">
    <location>
        <begin position="713"/>
        <end position="756"/>
    </location>
</feature>
<keyword evidence="5" id="KW-0804">Transcription</keyword>
<dbReference type="PANTHER" id="PTHR47172:SF24">
    <property type="entry name" value="GATA ZINC FINGER DOMAIN-CONTAINING PROTEIN 14-RELATED"/>
    <property type="match status" value="1"/>
</dbReference>
<dbReference type="GO" id="GO:0043565">
    <property type="term" value="F:sequence-specific DNA binding"/>
    <property type="evidence" value="ECO:0007669"/>
    <property type="project" value="InterPro"/>
</dbReference>
<dbReference type="OrthoDB" id="5597272at2759"/>
<feature type="compositionally biased region" description="Polar residues" evidence="7">
    <location>
        <begin position="265"/>
        <end position="275"/>
    </location>
</feature>
<evidence type="ECO:0000256" key="3">
    <source>
        <dbReference type="ARBA" id="ARBA00022833"/>
    </source>
</evidence>
<dbReference type="Proteomes" id="UP001150569">
    <property type="component" value="Unassembled WGS sequence"/>
</dbReference>
<evidence type="ECO:0000256" key="8">
    <source>
        <dbReference type="SAM" id="Phobius"/>
    </source>
</evidence>
<evidence type="ECO:0000259" key="9">
    <source>
        <dbReference type="PROSITE" id="PS50114"/>
    </source>
</evidence>
<dbReference type="InterPro" id="IPR013088">
    <property type="entry name" value="Znf_NHR/GATA"/>
</dbReference>
<dbReference type="SUPFAM" id="SSF57716">
    <property type="entry name" value="Glucocorticoid receptor-like (DNA-binding domain)"/>
    <property type="match status" value="1"/>
</dbReference>
<dbReference type="GO" id="GO:0008270">
    <property type="term" value="F:zinc ion binding"/>
    <property type="evidence" value="ECO:0007669"/>
    <property type="project" value="UniProtKB-KW"/>
</dbReference>
<keyword evidence="2 6" id="KW-0863">Zinc-finger</keyword>
<evidence type="ECO:0000313" key="10">
    <source>
        <dbReference type="EMBL" id="KAJ1915087.1"/>
    </source>
</evidence>
<dbReference type="Gene3D" id="3.30.50.10">
    <property type="entry name" value="Erythroid Transcription Factor GATA-1, subunit A"/>
    <property type="match status" value="1"/>
</dbReference>
<dbReference type="CDD" id="cd00202">
    <property type="entry name" value="ZnF_GATA"/>
    <property type="match status" value="1"/>
</dbReference>
<evidence type="ECO:0000256" key="2">
    <source>
        <dbReference type="ARBA" id="ARBA00022771"/>
    </source>
</evidence>
<dbReference type="SMART" id="SM00401">
    <property type="entry name" value="ZnF_GATA"/>
    <property type="match status" value="1"/>
</dbReference>
<keyword evidence="8" id="KW-0472">Membrane</keyword>
<keyword evidence="3" id="KW-0862">Zinc</keyword>
<comment type="caution">
    <text evidence="10">The sequence shown here is derived from an EMBL/GenBank/DDBJ whole genome shotgun (WGS) entry which is preliminary data.</text>
</comment>
<protein>
    <recommendedName>
        <fullName evidence="9">GATA-type domain-containing protein</fullName>
    </recommendedName>
</protein>
<evidence type="ECO:0000313" key="11">
    <source>
        <dbReference type="Proteomes" id="UP001150569"/>
    </source>
</evidence>
<feature type="transmembrane region" description="Helical" evidence="8">
    <location>
        <begin position="673"/>
        <end position="695"/>
    </location>
</feature>
<name>A0A9W8DR97_9FUNG</name>
<feature type="compositionally biased region" description="Low complexity" evidence="7">
    <location>
        <begin position="246"/>
        <end position="264"/>
    </location>
</feature>
<feature type="region of interest" description="Disordered" evidence="7">
    <location>
        <begin position="470"/>
        <end position="501"/>
    </location>
</feature>
<dbReference type="GO" id="GO:0006355">
    <property type="term" value="P:regulation of DNA-templated transcription"/>
    <property type="evidence" value="ECO:0007669"/>
    <property type="project" value="InterPro"/>
</dbReference>
<feature type="compositionally biased region" description="Low complexity" evidence="7">
    <location>
        <begin position="408"/>
        <end position="420"/>
    </location>
</feature>